<keyword evidence="2" id="KW-1185">Reference proteome</keyword>
<dbReference type="Pfam" id="PF09957">
    <property type="entry name" value="VapB_antitoxin"/>
    <property type="match status" value="1"/>
</dbReference>
<dbReference type="Proteomes" id="UP001501867">
    <property type="component" value="Unassembled WGS sequence"/>
</dbReference>
<evidence type="ECO:0000313" key="2">
    <source>
        <dbReference type="Proteomes" id="UP001501867"/>
    </source>
</evidence>
<proteinExistence type="predicted"/>
<dbReference type="RefSeq" id="WP_344162760.1">
    <property type="nucleotide sequence ID" value="NZ_BAAABV010000023.1"/>
</dbReference>
<dbReference type="EMBL" id="BAAABV010000023">
    <property type="protein sequence ID" value="GAA0302338.1"/>
    <property type="molecule type" value="Genomic_DNA"/>
</dbReference>
<evidence type="ECO:0000313" key="1">
    <source>
        <dbReference type="EMBL" id="GAA0302338.1"/>
    </source>
</evidence>
<reference evidence="1 2" key="1">
    <citation type="journal article" date="2019" name="Int. J. Syst. Evol. Microbiol.">
        <title>The Global Catalogue of Microorganisms (GCM) 10K type strain sequencing project: providing services to taxonomists for standard genome sequencing and annotation.</title>
        <authorList>
            <consortium name="The Broad Institute Genomics Platform"/>
            <consortium name="The Broad Institute Genome Sequencing Center for Infectious Disease"/>
            <person name="Wu L."/>
            <person name="Ma J."/>
        </authorList>
    </citation>
    <scope>NUCLEOTIDE SEQUENCE [LARGE SCALE GENOMIC DNA]</scope>
    <source>
        <strain evidence="1 2">JCM 4505</strain>
    </source>
</reference>
<comment type="caution">
    <text evidence="1">The sequence shown here is derived from an EMBL/GenBank/DDBJ whole genome shotgun (WGS) entry which is preliminary data.</text>
</comment>
<evidence type="ECO:0008006" key="3">
    <source>
        <dbReference type="Google" id="ProtNLM"/>
    </source>
</evidence>
<name>A0ABN0VHM3_9ACTN</name>
<accession>A0ABN0VHM3</accession>
<sequence>MSRTMVDLDDALLAEAAEILGTTTKRATINGALAEFVAAARRRRFVELMDEGVFDDLRDPEVMGDAWR</sequence>
<organism evidence="1 2">
    <name type="scientific">Streptomyces polychromogenes</name>
    <dbReference type="NCBI Taxonomy" id="67342"/>
    <lineage>
        <taxon>Bacteria</taxon>
        <taxon>Bacillati</taxon>
        <taxon>Actinomycetota</taxon>
        <taxon>Actinomycetes</taxon>
        <taxon>Kitasatosporales</taxon>
        <taxon>Streptomycetaceae</taxon>
        <taxon>Streptomyces</taxon>
    </lineage>
</organism>
<gene>
    <name evidence="1" type="ORF">GCM10010302_46030</name>
</gene>
<protein>
    <recommendedName>
        <fullName evidence="3">Type II toxin-antitoxin system VapB family antitoxin</fullName>
    </recommendedName>
</protein>
<dbReference type="InterPro" id="IPR019239">
    <property type="entry name" value="VapB_antitoxin"/>
</dbReference>